<evidence type="ECO:0000256" key="4">
    <source>
        <dbReference type="ARBA" id="ARBA00022723"/>
    </source>
</evidence>
<comment type="similarity">
    <text evidence="7">Belongs to the PINc/VapC protein family.</text>
</comment>
<dbReference type="GO" id="GO:0004518">
    <property type="term" value="F:nuclease activity"/>
    <property type="evidence" value="ECO:0007669"/>
    <property type="project" value="UniProtKB-KW"/>
</dbReference>
<evidence type="ECO:0000256" key="2">
    <source>
        <dbReference type="ARBA" id="ARBA00022649"/>
    </source>
</evidence>
<dbReference type="GO" id="GO:0016787">
    <property type="term" value="F:hydrolase activity"/>
    <property type="evidence" value="ECO:0007669"/>
    <property type="project" value="UniProtKB-KW"/>
</dbReference>
<evidence type="ECO:0000313" key="10">
    <source>
        <dbReference type="Proteomes" id="UP000315628"/>
    </source>
</evidence>
<dbReference type="CDD" id="cd09871">
    <property type="entry name" value="PIN_MtVapC28-VapC30-like"/>
    <property type="match status" value="1"/>
</dbReference>
<feature type="domain" description="PIN" evidence="8">
    <location>
        <begin position="13"/>
        <end position="128"/>
    </location>
</feature>
<keyword evidence="6" id="KW-0460">Magnesium</keyword>
<comment type="caution">
    <text evidence="9">The sequence shown here is derived from an EMBL/GenBank/DDBJ whole genome shotgun (WGS) entry which is preliminary data.</text>
</comment>
<dbReference type="InterPro" id="IPR002716">
    <property type="entry name" value="PIN_dom"/>
</dbReference>
<organism evidence="9 10">
    <name type="scientific">Marihabitans asiaticum</name>
    <dbReference type="NCBI Taxonomy" id="415218"/>
    <lineage>
        <taxon>Bacteria</taxon>
        <taxon>Bacillati</taxon>
        <taxon>Actinomycetota</taxon>
        <taxon>Actinomycetes</taxon>
        <taxon>Micrococcales</taxon>
        <taxon>Intrasporangiaceae</taxon>
        <taxon>Marihabitans</taxon>
    </lineage>
</organism>
<dbReference type="PANTHER" id="PTHR33653">
    <property type="entry name" value="RIBONUCLEASE VAPC2"/>
    <property type="match status" value="1"/>
</dbReference>
<dbReference type="EMBL" id="VIUW01000001">
    <property type="protein sequence ID" value="TWD16796.1"/>
    <property type="molecule type" value="Genomic_DNA"/>
</dbReference>
<evidence type="ECO:0000256" key="5">
    <source>
        <dbReference type="ARBA" id="ARBA00022801"/>
    </source>
</evidence>
<name>A0A560WGU8_9MICO</name>
<accession>A0A560WGU8</accession>
<evidence type="ECO:0000256" key="6">
    <source>
        <dbReference type="ARBA" id="ARBA00022842"/>
    </source>
</evidence>
<dbReference type="InterPro" id="IPR029060">
    <property type="entry name" value="PIN-like_dom_sf"/>
</dbReference>
<dbReference type="GO" id="GO:0046872">
    <property type="term" value="F:metal ion binding"/>
    <property type="evidence" value="ECO:0007669"/>
    <property type="project" value="UniProtKB-KW"/>
</dbReference>
<evidence type="ECO:0000256" key="3">
    <source>
        <dbReference type="ARBA" id="ARBA00022722"/>
    </source>
</evidence>
<keyword evidence="2" id="KW-1277">Toxin-antitoxin system</keyword>
<reference evidence="9 10" key="1">
    <citation type="submission" date="2019-06" db="EMBL/GenBank/DDBJ databases">
        <title>Sequencing the genomes of 1000 actinobacteria strains.</title>
        <authorList>
            <person name="Klenk H.-P."/>
        </authorList>
    </citation>
    <scope>NUCLEOTIDE SEQUENCE [LARGE SCALE GENOMIC DNA]</scope>
    <source>
        <strain evidence="9 10">DSM 18935</strain>
    </source>
</reference>
<comment type="cofactor">
    <cofactor evidence="1">
        <name>Mg(2+)</name>
        <dbReference type="ChEBI" id="CHEBI:18420"/>
    </cofactor>
</comment>
<proteinExistence type="inferred from homology"/>
<dbReference type="Proteomes" id="UP000315628">
    <property type="component" value="Unassembled WGS sequence"/>
</dbReference>
<dbReference type="AlphaFoldDB" id="A0A560WGU8"/>
<evidence type="ECO:0000256" key="7">
    <source>
        <dbReference type="ARBA" id="ARBA00038093"/>
    </source>
</evidence>
<keyword evidence="4" id="KW-0479">Metal-binding</keyword>
<dbReference type="Gene3D" id="3.40.50.1010">
    <property type="entry name" value="5'-nuclease"/>
    <property type="match status" value="1"/>
</dbReference>
<keyword evidence="3" id="KW-0540">Nuclease</keyword>
<evidence type="ECO:0000259" key="8">
    <source>
        <dbReference type="Pfam" id="PF01850"/>
    </source>
</evidence>
<keyword evidence="10" id="KW-1185">Reference proteome</keyword>
<protein>
    <submittedName>
        <fullName evidence="9">Ribonuclease VapC</fullName>
    </submittedName>
</protein>
<dbReference type="Pfam" id="PF01850">
    <property type="entry name" value="PIN"/>
    <property type="match status" value="1"/>
</dbReference>
<dbReference type="PANTHER" id="PTHR33653:SF1">
    <property type="entry name" value="RIBONUCLEASE VAPC2"/>
    <property type="match status" value="1"/>
</dbReference>
<dbReference type="InterPro" id="IPR050556">
    <property type="entry name" value="Type_II_TA_system_RNase"/>
</dbReference>
<dbReference type="SUPFAM" id="SSF88723">
    <property type="entry name" value="PIN domain-like"/>
    <property type="match status" value="1"/>
</dbReference>
<gene>
    <name evidence="9" type="ORF">FB557_0333</name>
</gene>
<evidence type="ECO:0000256" key="1">
    <source>
        <dbReference type="ARBA" id="ARBA00001946"/>
    </source>
</evidence>
<evidence type="ECO:0000313" key="9">
    <source>
        <dbReference type="EMBL" id="TWD16796.1"/>
    </source>
</evidence>
<keyword evidence="5" id="KW-0378">Hydrolase</keyword>
<sequence length="137" mass="14369">MGSEGNRWRGLGLMAILEAEPGAEAVLDAAASAACRMSVATRLEVAIVADARSTSHGARLDELVEALNIEVVPVSEREGEIARAAYRRFGRGSGSPARLNVGDCFAYVLSVASGDPLLFVGVDFTHTDVIPALRSQA</sequence>